<accession>A0A0B7B156</accession>
<evidence type="ECO:0000256" key="1">
    <source>
        <dbReference type="SAM" id="MobiDB-lite"/>
    </source>
</evidence>
<gene>
    <name evidence="2" type="primary">ORF150491</name>
</gene>
<name>A0A0B7B156_9EUPU</name>
<organism evidence="2">
    <name type="scientific">Arion vulgaris</name>
    <dbReference type="NCBI Taxonomy" id="1028688"/>
    <lineage>
        <taxon>Eukaryota</taxon>
        <taxon>Metazoa</taxon>
        <taxon>Spiralia</taxon>
        <taxon>Lophotrochozoa</taxon>
        <taxon>Mollusca</taxon>
        <taxon>Gastropoda</taxon>
        <taxon>Heterobranchia</taxon>
        <taxon>Euthyneura</taxon>
        <taxon>Panpulmonata</taxon>
        <taxon>Eupulmonata</taxon>
        <taxon>Stylommatophora</taxon>
        <taxon>Helicina</taxon>
        <taxon>Arionoidea</taxon>
        <taxon>Arionidae</taxon>
        <taxon>Arion</taxon>
    </lineage>
</organism>
<feature type="compositionally biased region" description="Polar residues" evidence="1">
    <location>
        <begin position="1"/>
        <end position="12"/>
    </location>
</feature>
<feature type="compositionally biased region" description="Low complexity" evidence="1">
    <location>
        <begin position="452"/>
        <end position="464"/>
    </location>
</feature>
<feature type="compositionally biased region" description="Basic and acidic residues" evidence="1">
    <location>
        <begin position="35"/>
        <end position="62"/>
    </location>
</feature>
<dbReference type="EMBL" id="HACG01038970">
    <property type="protein sequence ID" value="CEK85835.1"/>
    <property type="molecule type" value="Transcribed_RNA"/>
</dbReference>
<feature type="region of interest" description="Disordered" evidence="1">
    <location>
        <begin position="658"/>
        <end position="680"/>
    </location>
</feature>
<protein>
    <submittedName>
        <fullName evidence="2">Uncharacterized protein</fullName>
    </submittedName>
</protein>
<reference evidence="2" key="1">
    <citation type="submission" date="2014-12" db="EMBL/GenBank/DDBJ databases">
        <title>Insight into the proteome of Arion vulgaris.</title>
        <authorList>
            <person name="Aradska J."/>
            <person name="Bulat T."/>
            <person name="Smidak R."/>
            <person name="Sarate P."/>
            <person name="Gangsoo J."/>
            <person name="Sialana F."/>
            <person name="Bilban M."/>
            <person name="Lubec G."/>
        </authorList>
    </citation>
    <scope>NUCLEOTIDE SEQUENCE</scope>
    <source>
        <tissue evidence="2">Skin</tissue>
    </source>
</reference>
<dbReference type="AlphaFoldDB" id="A0A0B7B156"/>
<sequence length="1119" mass="124221">SDNSNSELTDISENNRSDPSDTFDNSNSELTDIFENNRSDSSDIFDNNRSDLSHTERERDLSDISDNSNSELRDISENNNLELAYTYGNKLKQSDIMDKNKLKLSDRPITDNNKSQLLSFLSQNRPYNFPQENFLQSPGFQRQKDAKDICHLNEQYRTDKPNNKVSSKLSSILQFGRVSPSLITKALMVDRFLNNDPITSNSNTISRSKSCSHSTFSTNSSLCHRMYPFVKVSQADSPNSNHDDSSICNTFPVPILNSPSVANHMFSSSSSSTSSSIPDYYVALNKKCTHNNKNVSLSTESIVTKSEYGNELQNELNGMTNKKCDPFLSQSSFNETNTLPGTEIFDDLSSVRCSVTSPLISSVNQHHESSVEKNRPQYLKDQLISNICHAFMDSSEPLTQAAFASEGLSEFDSFLNTIPSSPCSTSFHGVTDTQSISFSKWPKLGTPTNLGSTSNDSSDNETSSKPSLLRTLLDKQRSAVHGPQTYTEWILQQIPQKHCDTKKTKLLNETTSSRHIVNKHSKRSKGIIKKSRELPKLKLTRGHMMKFANCGLQVHKQTKELPLPVNTKLSTHANQGTIISGFDHQQENMSEKEISSNLDLNSSETSLCLPDDLLDMAVDYCTPLEVDQAEALISDLNGSCSWEDNLYSLLETSSLENSGNASGCQSIEQESQHSISPQGLSIPSESLSRFSASNDSFITSSLPSSITVSSSLHDNETCMNKHIDNKLHHPQSSHIQSAMLAQHLHTSSRLNSINMSNTNLPKDCAADSTNRNGKFSLLRAAITSPDVDKLIRQIPLGQSKRQICLPRVASEHLDDDPDIVITKVTGLQKNQALHSVKKPYERETKVLTARVPENRSTSNCVNSSKRLMNASDHKNTILSRHDSSNLPLKCSKNWQPKMLPNIPYSVNLGITTEASHSLNPFVIKISLGSSSPKVITVDSGSQVNITQKMEHISQHSPCSQQYSTSPITAGTSNTDISTTHPISVMIMRKENHRARRSKSIAIQTDNEPGEVYPEFEYNPSDTILYPSVVISYPPVVSPQQDTSPISSPISSLFSTSEVENFLLCHSSSEDSSSSTVDDYQLGSNTPFLLKLLTGELNKDRYQRLDQQLLEKERMKTITS</sequence>
<feature type="compositionally biased region" description="Low complexity" evidence="1">
    <location>
        <begin position="665"/>
        <end position="678"/>
    </location>
</feature>
<evidence type="ECO:0000313" key="2">
    <source>
        <dbReference type="EMBL" id="CEK85835.1"/>
    </source>
</evidence>
<feature type="compositionally biased region" description="Polar residues" evidence="1">
    <location>
        <begin position="20"/>
        <end position="34"/>
    </location>
</feature>
<feature type="region of interest" description="Disordered" evidence="1">
    <location>
        <begin position="447"/>
        <end position="467"/>
    </location>
</feature>
<proteinExistence type="predicted"/>
<feature type="non-terminal residue" evidence="2">
    <location>
        <position position="1"/>
    </location>
</feature>
<feature type="region of interest" description="Disordered" evidence="1">
    <location>
        <begin position="1"/>
        <end position="73"/>
    </location>
</feature>